<keyword evidence="5" id="KW-1185">Reference proteome</keyword>
<dbReference type="AlphaFoldDB" id="A0A934NR75"/>
<dbReference type="GO" id="GO:0016020">
    <property type="term" value="C:membrane"/>
    <property type="evidence" value="ECO:0007669"/>
    <property type="project" value="TreeGrafter"/>
</dbReference>
<sequence length="412" mass="44694">MNTDGRDSTAQAGAVAVPRVRLPGVDALRAIAVAAVIYSHVSYYVIDDLGTGWWLIDGVYGIFIGGFGLNQHLSFVGVAFFMMLTGLLITGSAMRHSPGRFLALRIGRLLPLLWIAVAAAIVLVRLDINTMFSRQDGISNAEAALSFVLGGFFLDPEVVVLGVTWTLVVQIVFYVYCVAARRLLRAVPIAASMLGAALCIALLAYNKIVPEAWTVPMLSKVAATLPAVFVGQIIYLAWTRQAGWMAVAAAGLAQVAVVRVATDTHSYWGGDHYLWTMFVITGCVLFMARRDSRFARSPIVHWLGTRSYPIYLVHTLILYRVFDHVAVQFGPTAAVVVFLIITAAVSEALYRWVEVPTNRWLTAKLRERRPEKPGVASDHVVVSRVARPSGREVDPGDGGGSVAGALRTDPAT</sequence>
<keyword evidence="2" id="KW-0812">Transmembrane</keyword>
<feature type="transmembrane region" description="Helical" evidence="2">
    <location>
        <begin position="242"/>
        <end position="260"/>
    </location>
</feature>
<dbReference type="PANTHER" id="PTHR23028:SF53">
    <property type="entry name" value="ACYL_TRANSF_3 DOMAIN-CONTAINING PROTEIN"/>
    <property type="match status" value="1"/>
</dbReference>
<dbReference type="GO" id="GO:0000271">
    <property type="term" value="P:polysaccharide biosynthetic process"/>
    <property type="evidence" value="ECO:0007669"/>
    <property type="project" value="TreeGrafter"/>
</dbReference>
<name>A0A934NR75_9NOCA</name>
<feature type="transmembrane region" description="Helical" evidence="2">
    <location>
        <begin position="186"/>
        <end position="205"/>
    </location>
</feature>
<feature type="transmembrane region" description="Helical" evidence="2">
    <location>
        <begin position="300"/>
        <end position="322"/>
    </location>
</feature>
<feature type="transmembrane region" description="Helical" evidence="2">
    <location>
        <begin position="272"/>
        <end position="288"/>
    </location>
</feature>
<dbReference type="Pfam" id="PF01757">
    <property type="entry name" value="Acyl_transf_3"/>
    <property type="match status" value="1"/>
</dbReference>
<comment type="caution">
    <text evidence="4">The sequence shown here is derived from an EMBL/GenBank/DDBJ whole genome shotgun (WGS) entry which is preliminary data.</text>
</comment>
<gene>
    <name evidence="4" type="ORF">JGU71_13210</name>
</gene>
<evidence type="ECO:0000259" key="3">
    <source>
        <dbReference type="Pfam" id="PF01757"/>
    </source>
</evidence>
<keyword evidence="2" id="KW-0472">Membrane</keyword>
<evidence type="ECO:0000256" key="1">
    <source>
        <dbReference type="SAM" id="MobiDB-lite"/>
    </source>
</evidence>
<evidence type="ECO:0000313" key="4">
    <source>
        <dbReference type="EMBL" id="MBJ8339848.1"/>
    </source>
</evidence>
<feature type="transmembrane region" description="Helical" evidence="2">
    <location>
        <begin position="106"/>
        <end position="126"/>
    </location>
</feature>
<keyword evidence="2" id="KW-1133">Transmembrane helix</keyword>
<feature type="transmembrane region" description="Helical" evidence="2">
    <location>
        <begin position="75"/>
        <end position="94"/>
    </location>
</feature>
<feature type="transmembrane region" description="Helical" evidence="2">
    <location>
        <begin position="158"/>
        <end position="179"/>
    </location>
</feature>
<evidence type="ECO:0000256" key="2">
    <source>
        <dbReference type="SAM" id="Phobius"/>
    </source>
</evidence>
<dbReference type="GO" id="GO:0016747">
    <property type="term" value="F:acyltransferase activity, transferring groups other than amino-acyl groups"/>
    <property type="evidence" value="ECO:0007669"/>
    <property type="project" value="InterPro"/>
</dbReference>
<keyword evidence="4" id="KW-0012">Acyltransferase</keyword>
<feature type="region of interest" description="Disordered" evidence="1">
    <location>
        <begin position="372"/>
        <end position="412"/>
    </location>
</feature>
<protein>
    <submittedName>
        <fullName evidence="4">Acyltransferase</fullName>
    </submittedName>
</protein>
<dbReference type="RefSeq" id="WP_199704635.1">
    <property type="nucleotide sequence ID" value="NZ_JAEMNV010000004.1"/>
</dbReference>
<dbReference type="PANTHER" id="PTHR23028">
    <property type="entry name" value="ACETYLTRANSFERASE"/>
    <property type="match status" value="1"/>
</dbReference>
<dbReference type="Proteomes" id="UP000655868">
    <property type="component" value="Unassembled WGS sequence"/>
</dbReference>
<keyword evidence="4" id="KW-0808">Transferase</keyword>
<evidence type="ECO:0000313" key="5">
    <source>
        <dbReference type="Proteomes" id="UP000655868"/>
    </source>
</evidence>
<dbReference type="EMBL" id="JAEMNV010000004">
    <property type="protein sequence ID" value="MBJ8339848.1"/>
    <property type="molecule type" value="Genomic_DNA"/>
</dbReference>
<dbReference type="InterPro" id="IPR050879">
    <property type="entry name" value="Acyltransferase_3"/>
</dbReference>
<dbReference type="InterPro" id="IPR002656">
    <property type="entry name" value="Acyl_transf_3_dom"/>
</dbReference>
<feature type="transmembrane region" description="Helical" evidence="2">
    <location>
        <begin position="328"/>
        <end position="350"/>
    </location>
</feature>
<proteinExistence type="predicted"/>
<accession>A0A934NR75</accession>
<organism evidence="4 5">
    <name type="scientific">Antrihabitans stalagmiti</name>
    <dbReference type="NCBI Taxonomy" id="2799499"/>
    <lineage>
        <taxon>Bacteria</taxon>
        <taxon>Bacillati</taxon>
        <taxon>Actinomycetota</taxon>
        <taxon>Actinomycetes</taxon>
        <taxon>Mycobacteriales</taxon>
        <taxon>Nocardiaceae</taxon>
        <taxon>Antrihabitans</taxon>
    </lineage>
</organism>
<reference evidence="4" key="1">
    <citation type="submission" date="2020-12" db="EMBL/GenBank/DDBJ databases">
        <title>Antrihabitans popcorni sp. nov. and Antrihabitans auranticaus sp. nov., isolated from a larva cave.</title>
        <authorList>
            <person name="Lee S.D."/>
            <person name="Kim I.S."/>
        </authorList>
    </citation>
    <scope>NUCLEOTIDE SEQUENCE</scope>
    <source>
        <strain evidence="4">YC3-6</strain>
    </source>
</reference>
<feature type="domain" description="Acyltransferase 3" evidence="3">
    <location>
        <begin position="24"/>
        <end position="350"/>
    </location>
</feature>
<feature type="transmembrane region" description="Helical" evidence="2">
    <location>
        <begin position="217"/>
        <end position="235"/>
    </location>
</feature>
<feature type="transmembrane region" description="Helical" evidence="2">
    <location>
        <begin position="27"/>
        <end position="46"/>
    </location>
</feature>